<gene>
    <name evidence="7" type="ORF">AAJ76_2000104354</name>
</gene>
<dbReference type="SUPFAM" id="SSF69500">
    <property type="entry name" value="DTD-like"/>
    <property type="match status" value="1"/>
</dbReference>
<dbReference type="Pfam" id="PF02580">
    <property type="entry name" value="Tyr_Deacylase"/>
    <property type="match status" value="1"/>
</dbReference>
<reference evidence="7 8" key="1">
    <citation type="journal article" date="2015" name="Environ. Microbiol.">
        <title>Genome analyses suggest the presence of polyploidy and recent human-driven expansions in eight global populations of the honeybee pathogen Nosema ceranae.</title>
        <authorList>
            <person name="Pelin A."/>
            <person name="Selman M."/>
            <person name="Aris-Brosou S."/>
            <person name="Farinelli L."/>
            <person name="Corradi N."/>
        </authorList>
    </citation>
    <scope>NUCLEOTIDE SEQUENCE [LARGE SCALE GENOMIC DNA]</scope>
    <source>
        <strain evidence="7 8">PA08 1199</strain>
    </source>
</reference>
<evidence type="ECO:0000313" key="7">
    <source>
        <dbReference type="EMBL" id="KKO76562.1"/>
    </source>
</evidence>
<comment type="similarity">
    <text evidence="1">Belongs to the DTD family.</text>
</comment>
<evidence type="ECO:0000256" key="3">
    <source>
        <dbReference type="ARBA" id="ARBA00020007"/>
    </source>
</evidence>
<dbReference type="VEuPathDB" id="MicrosporidiaDB:NCER_100166"/>
<comment type="caution">
    <text evidence="7">The sequence shown here is derived from an EMBL/GenBank/DDBJ whole genome shotgun (WGS) entry which is preliminary data.</text>
</comment>
<dbReference type="PANTHER" id="PTHR10472:SF5">
    <property type="entry name" value="D-AMINOACYL-TRNA DEACYLASE 1"/>
    <property type="match status" value="1"/>
</dbReference>
<accession>A0A0F9YVY9</accession>
<evidence type="ECO:0000256" key="4">
    <source>
        <dbReference type="ARBA" id="ARBA00032747"/>
    </source>
</evidence>
<dbReference type="OrthoDB" id="275783at2759"/>
<dbReference type="RefSeq" id="XP_024332304.1">
    <property type="nucleotide sequence ID" value="XM_024474421.1"/>
</dbReference>
<dbReference type="VEuPathDB" id="MicrosporidiaDB:AAJ76_2000104354"/>
<proteinExistence type="inferred from homology"/>
<dbReference type="PANTHER" id="PTHR10472">
    <property type="entry name" value="D-TYROSYL-TRNA TYR DEACYLASE"/>
    <property type="match status" value="1"/>
</dbReference>
<evidence type="ECO:0000256" key="6">
    <source>
        <dbReference type="ARBA" id="ARBA00048018"/>
    </source>
</evidence>
<comment type="catalytic activity">
    <reaction evidence="6">
        <text>a D-aminoacyl-tRNA + H2O = a tRNA + a D-alpha-amino acid + H(+)</text>
        <dbReference type="Rhea" id="RHEA:13953"/>
        <dbReference type="Rhea" id="RHEA-COMP:10123"/>
        <dbReference type="Rhea" id="RHEA-COMP:10124"/>
        <dbReference type="ChEBI" id="CHEBI:15377"/>
        <dbReference type="ChEBI" id="CHEBI:15378"/>
        <dbReference type="ChEBI" id="CHEBI:59871"/>
        <dbReference type="ChEBI" id="CHEBI:78442"/>
        <dbReference type="ChEBI" id="CHEBI:79333"/>
        <dbReference type="EC" id="3.1.1.96"/>
    </reaction>
</comment>
<evidence type="ECO:0000256" key="2">
    <source>
        <dbReference type="ARBA" id="ARBA00013056"/>
    </source>
</evidence>
<evidence type="ECO:0000256" key="5">
    <source>
        <dbReference type="ARBA" id="ARBA00047676"/>
    </source>
</evidence>
<dbReference type="GO" id="GO:0005737">
    <property type="term" value="C:cytoplasm"/>
    <property type="evidence" value="ECO:0007669"/>
    <property type="project" value="InterPro"/>
</dbReference>
<dbReference type="InterPro" id="IPR003732">
    <property type="entry name" value="Daa-tRNA_deacyls_DTD"/>
</dbReference>
<dbReference type="VEuPathDB" id="MicrosporidiaDB:G9O61_00g006390"/>
<dbReference type="AlphaFoldDB" id="A0A0F9YVY9"/>
<name>A0A0F9YVY9_9MICR</name>
<dbReference type="OMA" id="HHHIMLI"/>
<evidence type="ECO:0000313" key="8">
    <source>
        <dbReference type="Proteomes" id="UP000034350"/>
    </source>
</evidence>
<comment type="catalytic activity">
    <reaction evidence="5">
        <text>glycyl-tRNA(Ala) + H2O = tRNA(Ala) + glycine + H(+)</text>
        <dbReference type="Rhea" id="RHEA:53744"/>
        <dbReference type="Rhea" id="RHEA-COMP:9657"/>
        <dbReference type="Rhea" id="RHEA-COMP:13640"/>
        <dbReference type="ChEBI" id="CHEBI:15377"/>
        <dbReference type="ChEBI" id="CHEBI:15378"/>
        <dbReference type="ChEBI" id="CHEBI:57305"/>
        <dbReference type="ChEBI" id="CHEBI:78442"/>
        <dbReference type="ChEBI" id="CHEBI:78522"/>
        <dbReference type="EC" id="3.1.1.96"/>
    </reaction>
</comment>
<organism evidence="7 8">
    <name type="scientific">Vairimorpha ceranae</name>
    <dbReference type="NCBI Taxonomy" id="40302"/>
    <lineage>
        <taxon>Eukaryota</taxon>
        <taxon>Fungi</taxon>
        <taxon>Fungi incertae sedis</taxon>
        <taxon>Microsporidia</taxon>
        <taxon>Nosematidae</taxon>
        <taxon>Vairimorpha</taxon>
    </lineage>
</organism>
<sequence>MRIVIQKVTNGKVLFKDEIIREINDGHIFYVGIAAEDTEEKLEEYKKWIIKFIEDTKQDALLLSQFTLFAQFNGKKPSFHNAKNNNEARKMFEKLVDEVKKNIKTKVESGLFGECLDIIYSSEAVETIYKDFNK</sequence>
<dbReference type="Proteomes" id="UP000034350">
    <property type="component" value="Unassembled WGS sequence"/>
</dbReference>
<dbReference type="GeneID" id="36319340"/>
<protein>
    <recommendedName>
        <fullName evidence="3">D-aminoacyl-tRNA deacylase</fullName>
        <ecNumber evidence="2">3.1.1.96</ecNumber>
    </recommendedName>
    <alternativeName>
        <fullName evidence="4">Gly-tRNA(Ala) deacylase</fullName>
    </alternativeName>
</protein>
<dbReference type="InterPro" id="IPR023509">
    <property type="entry name" value="DTD-like_sf"/>
</dbReference>
<evidence type="ECO:0000256" key="1">
    <source>
        <dbReference type="ARBA" id="ARBA00009673"/>
    </source>
</evidence>
<dbReference type="Gene3D" id="3.50.80.10">
    <property type="entry name" value="D-tyrosyl-tRNA(Tyr) deacylase"/>
    <property type="match status" value="1"/>
</dbReference>
<dbReference type="EMBL" id="JPQZ01000002">
    <property type="protein sequence ID" value="KKO76562.1"/>
    <property type="molecule type" value="Genomic_DNA"/>
</dbReference>
<dbReference type="EC" id="3.1.1.96" evidence="2"/>
<keyword evidence="8" id="KW-1185">Reference proteome</keyword>
<dbReference type="GO" id="GO:0051500">
    <property type="term" value="F:D-tyrosyl-tRNA(Tyr) deacylase activity"/>
    <property type="evidence" value="ECO:0007669"/>
    <property type="project" value="TreeGrafter"/>
</dbReference>